<dbReference type="RefSeq" id="WP_141719415.1">
    <property type="nucleotide sequence ID" value="NZ_CP109071.1"/>
</dbReference>
<dbReference type="STRING" id="47871.GA0070608_1367"/>
<gene>
    <name evidence="10" type="ORF">GA0070608_1367</name>
    <name evidence="11" type="ORF">OIE14_09920</name>
</gene>
<dbReference type="EMBL" id="CP109071">
    <property type="protein sequence ID" value="WSA34323.1"/>
    <property type="molecule type" value="Genomic_DNA"/>
</dbReference>
<dbReference type="EMBL" id="FMIC01000002">
    <property type="protein sequence ID" value="SCL54662.1"/>
    <property type="molecule type" value="Genomic_DNA"/>
</dbReference>
<keyword evidence="5" id="KW-0479">Metal-binding</keyword>
<accession>A0A1C6UL27</accession>
<evidence type="ECO:0000259" key="8">
    <source>
        <dbReference type="PROSITE" id="PS51332"/>
    </source>
</evidence>
<evidence type="ECO:0000313" key="10">
    <source>
        <dbReference type="EMBL" id="SCL54662.1"/>
    </source>
</evidence>
<dbReference type="PROSITE" id="PS51332">
    <property type="entry name" value="B12_BINDING"/>
    <property type="match status" value="1"/>
</dbReference>
<reference evidence="11 13" key="3">
    <citation type="submission" date="2022-10" db="EMBL/GenBank/DDBJ databases">
        <title>The complete genomes of actinobacterial strains from the NBC collection.</title>
        <authorList>
            <person name="Joergensen T.S."/>
            <person name="Alvarez Arevalo M."/>
            <person name="Sterndorff E.B."/>
            <person name="Faurdal D."/>
            <person name="Vuksanovic O."/>
            <person name="Mourched A.-S."/>
            <person name="Charusanti P."/>
            <person name="Shaw S."/>
            <person name="Blin K."/>
            <person name="Weber T."/>
        </authorList>
    </citation>
    <scope>NUCLEOTIDE SEQUENCE [LARGE SCALE GENOMIC DNA]</scope>
    <source>
        <strain evidence="11 13">NBC 01809</strain>
    </source>
</reference>
<keyword evidence="13" id="KW-1185">Reference proteome</keyword>
<keyword evidence="6" id="KW-0408">Iron</keyword>
<evidence type="ECO:0000256" key="5">
    <source>
        <dbReference type="ARBA" id="ARBA00022723"/>
    </source>
</evidence>
<protein>
    <submittedName>
        <fullName evidence="11">B12-binding domain-containing radical SAM protein</fullName>
    </submittedName>
    <submittedName>
        <fullName evidence="10">Radical SAM superfamily enzyme YgiQ, UPF0313 family</fullName>
    </submittedName>
</protein>
<dbReference type="Pfam" id="PF02310">
    <property type="entry name" value="B12-binding"/>
    <property type="match status" value="1"/>
</dbReference>
<dbReference type="AlphaFoldDB" id="A0A1C6UL27"/>
<dbReference type="Proteomes" id="UP001334804">
    <property type="component" value="Chromosome"/>
</dbReference>
<dbReference type="GO" id="GO:0046872">
    <property type="term" value="F:metal ion binding"/>
    <property type="evidence" value="ECO:0007669"/>
    <property type="project" value="UniProtKB-KW"/>
</dbReference>
<dbReference type="InterPro" id="IPR023404">
    <property type="entry name" value="rSAM_horseshoe"/>
</dbReference>
<feature type="domain" description="B12-binding" evidence="8">
    <location>
        <begin position="6"/>
        <end position="143"/>
    </location>
</feature>
<dbReference type="SFLD" id="SFLDG01123">
    <property type="entry name" value="methyltransferase_(Class_B)"/>
    <property type="match status" value="1"/>
</dbReference>
<dbReference type="Pfam" id="PF04055">
    <property type="entry name" value="Radical_SAM"/>
    <property type="match status" value="1"/>
</dbReference>
<evidence type="ECO:0000256" key="2">
    <source>
        <dbReference type="ARBA" id="ARBA00022603"/>
    </source>
</evidence>
<keyword evidence="3" id="KW-0808">Transferase</keyword>
<dbReference type="SFLD" id="SFLDS00029">
    <property type="entry name" value="Radical_SAM"/>
    <property type="match status" value="1"/>
</dbReference>
<evidence type="ECO:0000256" key="4">
    <source>
        <dbReference type="ARBA" id="ARBA00022691"/>
    </source>
</evidence>
<dbReference type="PROSITE" id="PS51918">
    <property type="entry name" value="RADICAL_SAM"/>
    <property type="match status" value="1"/>
</dbReference>
<evidence type="ECO:0000256" key="3">
    <source>
        <dbReference type="ARBA" id="ARBA00022679"/>
    </source>
</evidence>
<proteinExistence type="predicted"/>
<dbReference type="PANTHER" id="PTHR43409">
    <property type="entry name" value="ANAEROBIC MAGNESIUM-PROTOPORPHYRIN IX MONOMETHYL ESTER CYCLASE-RELATED"/>
    <property type="match status" value="1"/>
</dbReference>
<evidence type="ECO:0000313" key="11">
    <source>
        <dbReference type="EMBL" id="WSA34323.1"/>
    </source>
</evidence>
<feature type="domain" description="Radical SAM core" evidence="9">
    <location>
        <begin position="182"/>
        <end position="428"/>
    </location>
</feature>
<organism evidence="10 12">
    <name type="scientific">Micromonospora peucetia</name>
    <dbReference type="NCBI Taxonomy" id="47871"/>
    <lineage>
        <taxon>Bacteria</taxon>
        <taxon>Bacillati</taxon>
        <taxon>Actinomycetota</taxon>
        <taxon>Actinomycetes</taxon>
        <taxon>Micromonosporales</taxon>
        <taxon>Micromonosporaceae</taxon>
        <taxon>Micromonospora</taxon>
    </lineage>
</organism>
<dbReference type="Gene3D" id="3.80.30.20">
    <property type="entry name" value="tm_1862 like domain"/>
    <property type="match status" value="1"/>
</dbReference>
<evidence type="ECO:0000313" key="13">
    <source>
        <dbReference type="Proteomes" id="UP001334804"/>
    </source>
</evidence>
<dbReference type="InterPro" id="IPR051198">
    <property type="entry name" value="BchE-like"/>
</dbReference>
<name>A0A1C6UL27_9ACTN</name>
<dbReference type="SMART" id="SM00729">
    <property type="entry name" value="Elp3"/>
    <property type="match status" value="1"/>
</dbReference>
<dbReference type="GO" id="GO:0003824">
    <property type="term" value="F:catalytic activity"/>
    <property type="evidence" value="ECO:0007669"/>
    <property type="project" value="InterPro"/>
</dbReference>
<dbReference type="CDD" id="cd02068">
    <property type="entry name" value="radical_SAM_B12_BD"/>
    <property type="match status" value="1"/>
</dbReference>
<dbReference type="Proteomes" id="UP000199343">
    <property type="component" value="Unassembled WGS sequence"/>
</dbReference>
<keyword evidence="4" id="KW-0949">S-adenosyl-L-methionine</keyword>
<dbReference type="InterPro" id="IPR007197">
    <property type="entry name" value="rSAM"/>
</dbReference>
<evidence type="ECO:0000256" key="1">
    <source>
        <dbReference type="ARBA" id="ARBA00001966"/>
    </source>
</evidence>
<dbReference type="CDD" id="cd01335">
    <property type="entry name" value="Radical_SAM"/>
    <property type="match status" value="1"/>
</dbReference>
<keyword evidence="2" id="KW-0489">Methyltransferase</keyword>
<reference evidence="10" key="2">
    <citation type="submission" date="2016-06" db="EMBL/GenBank/DDBJ databases">
        <authorList>
            <person name="Kjaerup R.B."/>
            <person name="Dalgaard T.S."/>
            <person name="Juul-Madsen H.R."/>
        </authorList>
    </citation>
    <scope>NUCLEOTIDE SEQUENCE [LARGE SCALE GENOMIC DNA]</scope>
    <source>
        <strain evidence="10">DSM 43363</strain>
    </source>
</reference>
<sequence length="532" mass="59744">MSTSVKNSVVLATPGTTSHRTAEENLGLGYLARMLRDRGINVVVIDAWLEGLSPRQLADRITEVDDLLWYGFACYGFNSTQAIETTNLVKQKLTSVPAVVGGFGPTFQTQYFLESGFDYVVRGEAELTVLALTDRLQGKDVDSVPGAAYHVDGRVKHDRPAIWSADLDSYPFPCRDYTTTALQRGSAAHISTARGCNAHCLFCSINAFQTKASAPRWRSRSIESIVAELVELQALGARHIKVVDDSFIEPPRDGEWCTRFADAIEANGLDLTMWTYLRADRVDEHILSELKRAGFQSYFVGVENFSQRVLDRWSKPATVEQNHEALRLLRKLDYVVQGGMILFDSETVLDELEENYEAYRQYPWLVTKGAFTELYAAEGTPWTKILNRRTDNEPLPLVGQNYVYSVRDEAARAVYDAMKRWHVAHQPSYDKAIDPLAAPKAINREQMRSFEPALQRLRELDLDFMRKALDLARREPSSAALLEMEAEEEARTAPVFAAVDAEVDVLYQDLKLVYDADPNPFLIKPAPVGASS</sequence>
<comment type="cofactor">
    <cofactor evidence="1">
        <name>[4Fe-4S] cluster</name>
        <dbReference type="ChEBI" id="CHEBI:49883"/>
    </cofactor>
</comment>
<dbReference type="PANTHER" id="PTHR43409:SF7">
    <property type="entry name" value="BLL1977 PROTEIN"/>
    <property type="match status" value="1"/>
</dbReference>
<dbReference type="SFLD" id="SFLDG01082">
    <property type="entry name" value="B12-binding_domain_containing"/>
    <property type="match status" value="1"/>
</dbReference>
<dbReference type="InterPro" id="IPR034466">
    <property type="entry name" value="Methyltransferase_Class_B"/>
</dbReference>
<dbReference type="GO" id="GO:0051539">
    <property type="term" value="F:4 iron, 4 sulfur cluster binding"/>
    <property type="evidence" value="ECO:0007669"/>
    <property type="project" value="UniProtKB-KW"/>
</dbReference>
<dbReference type="Gene3D" id="3.40.50.280">
    <property type="entry name" value="Cobalamin-binding domain"/>
    <property type="match status" value="1"/>
</dbReference>
<keyword evidence="7" id="KW-0411">Iron-sulfur</keyword>
<dbReference type="OrthoDB" id="5298546at2"/>
<dbReference type="GO" id="GO:0031419">
    <property type="term" value="F:cobalamin binding"/>
    <property type="evidence" value="ECO:0007669"/>
    <property type="project" value="InterPro"/>
</dbReference>
<dbReference type="GO" id="GO:0005829">
    <property type="term" value="C:cytosol"/>
    <property type="evidence" value="ECO:0007669"/>
    <property type="project" value="TreeGrafter"/>
</dbReference>
<dbReference type="InterPro" id="IPR006638">
    <property type="entry name" value="Elp3/MiaA/NifB-like_rSAM"/>
</dbReference>
<evidence type="ECO:0000313" key="12">
    <source>
        <dbReference type="Proteomes" id="UP000199343"/>
    </source>
</evidence>
<dbReference type="InterPro" id="IPR006158">
    <property type="entry name" value="Cobalamin-bd"/>
</dbReference>
<reference evidence="12" key="1">
    <citation type="submission" date="2016-06" db="EMBL/GenBank/DDBJ databases">
        <authorList>
            <person name="Varghese N."/>
            <person name="Submissions Spin"/>
        </authorList>
    </citation>
    <scope>NUCLEOTIDE SEQUENCE [LARGE SCALE GENOMIC DNA]</scope>
    <source>
        <strain evidence="12">DSM 43363</strain>
    </source>
</reference>
<evidence type="ECO:0000256" key="7">
    <source>
        <dbReference type="ARBA" id="ARBA00023014"/>
    </source>
</evidence>
<evidence type="ECO:0000256" key="6">
    <source>
        <dbReference type="ARBA" id="ARBA00023004"/>
    </source>
</evidence>
<evidence type="ECO:0000259" key="9">
    <source>
        <dbReference type="PROSITE" id="PS51918"/>
    </source>
</evidence>
<dbReference type="SUPFAM" id="SSF102114">
    <property type="entry name" value="Radical SAM enzymes"/>
    <property type="match status" value="1"/>
</dbReference>
<dbReference type="InterPro" id="IPR058240">
    <property type="entry name" value="rSAM_sf"/>
</dbReference>